<reference evidence="1 2" key="1">
    <citation type="submission" date="2021-08" db="EMBL/GenBank/DDBJ databases">
        <authorList>
            <person name="Gillison A.D."/>
            <person name="Kleven A.S."/>
            <person name="Allen M.J."/>
            <person name="Garcia Costas A.M."/>
            <person name="Merkhofer E.C."/>
            <person name="Garlena R.A."/>
            <person name="Russell D.A."/>
            <person name="Jacobs-Sera D."/>
            <person name="Hatfull G.F."/>
        </authorList>
    </citation>
    <scope>NUCLEOTIDE SEQUENCE [LARGE SCALE GENOMIC DNA]</scope>
</reference>
<keyword evidence="2" id="KW-1185">Reference proteome</keyword>
<evidence type="ECO:0000313" key="2">
    <source>
        <dbReference type="Proteomes" id="UP000828064"/>
    </source>
</evidence>
<gene>
    <name evidence="1" type="primary">72</name>
    <name evidence="1" type="ORF">SEA_KLEVEY_72</name>
</gene>
<organism evidence="1 2">
    <name type="scientific">Arthrobacter phage Klevey</name>
    <dbReference type="NCBI Taxonomy" id="2867481"/>
    <lineage>
        <taxon>Viruses</taxon>
        <taxon>Duplodnaviria</taxon>
        <taxon>Heunggongvirae</taxon>
        <taxon>Uroviricota</taxon>
        <taxon>Caudoviricetes</taxon>
        <taxon>Berryhillviridae</taxon>
        <taxon>Lilmacvirus</taxon>
        <taxon>Lilmacvirus klevey</taxon>
    </lineage>
</organism>
<protein>
    <submittedName>
        <fullName evidence="1">Uncharacterized protein</fullName>
    </submittedName>
</protein>
<dbReference type="Proteomes" id="UP000828064">
    <property type="component" value="Segment"/>
</dbReference>
<evidence type="ECO:0000313" key="1">
    <source>
        <dbReference type="EMBL" id="UAW09428.1"/>
    </source>
</evidence>
<name>A0AAE9BS73_9CAUD</name>
<proteinExistence type="predicted"/>
<sequence length="72" mass="7560">MSGVFLKTVLKWAIASPAVPRAALEDALIAIVEELPDHEIGVGITIESEAVAEAITKAILSHPVGRRTGEIS</sequence>
<accession>A0AAE9BS73</accession>
<dbReference type="EMBL" id="MZ747522">
    <property type="protein sequence ID" value="UAW09428.1"/>
    <property type="molecule type" value="Genomic_DNA"/>
</dbReference>